<evidence type="ECO:0000256" key="1">
    <source>
        <dbReference type="ARBA" id="ARBA00018672"/>
    </source>
</evidence>
<dbReference type="Gene3D" id="3.40.50.2300">
    <property type="match status" value="1"/>
</dbReference>
<feature type="modified residue" description="4-aspartylphosphate" evidence="3">
    <location>
        <position position="54"/>
    </location>
</feature>
<reference evidence="5 6" key="1">
    <citation type="journal article" date="2016" name="Appl. Environ. Microbiol.">
        <title>Function and Phylogeny of Bacterial Butyryl Coenzyme A:Acetate Transferases and Their Diversity in the Proximal Colon of Swine.</title>
        <authorList>
            <person name="Trachsel J."/>
            <person name="Bayles D.O."/>
            <person name="Looft T."/>
            <person name="Levine U.Y."/>
            <person name="Allen H.K."/>
        </authorList>
    </citation>
    <scope>NUCLEOTIDE SEQUENCE [LARGE SCALE GENOMIC DNA]</scope>
    <source>
        <strain evidence="5 6">68-3-10</strain>
    </source>
</reference>
<keyword evidence="3" id="KW-0597">Phosphoprotein</keyword>
<dbReference type="InterPro" id="IPR013972">
    <property type="entry name" value="YcbB"/>
</dbReference>
<proteinExistence type="predicted"/>
<dbReference type="SMART" id="SM00448">
    <property type="entry name" value="REC"/>
    <property type="match status" value="1"/>
</dbReference>
<organism evidence="5 6">
    <name type="scientific">Hornefia porci</name>
    <dbReference type="NCBI Taxonomy" id="2652292"/>
    <lineage>
        <taxon>Bacteria</taxon>
        <taxon>Bacillati</taxon>
        <taxon>Bacillota</taxon>
        <taxon>Clostridia</taxon>
        <taxon>Peptostreptococcales</taxon>
        <taxon>Anaerovoracaceae</taxon>
        <taxon>Hornefia</taxon>
    </lineage>
</organism>
<sequence>MTRLFLIDDDPSVTDILNIIIEEQSLGKVCGVSHNAADALEDLPYLEPDIVIADLLMPDIDGISFVQKARRILPSAAFIMLSQVSSKDMIARAYDAGVEFFIQKPVNAVEVRQVIENVSQKQNLLRAMDQVRDIFAGAAPEGGRQTDTKEHGGGTPERLRHILQDLGLSGELGCEDIIIVVSYFCGHEEELSGMTLKEICGRFSDSPKSMEQRIRRAAAAGLSNLAHLGLDDYGSEIFDEYASSLYSFEQIRREMDFIRGKSSRHGNVRIRKFIAALVSACVE</sequence>
<dbReference type="RefSeq" id="WP_075712864.1">
    <property type="nucleotide sequence ID" value="NZ_MJIE01000001.1"/>
</dbReference>
<evidence type="ECO:0000256" key="3">
    <source>
        <dbReference type="PROSITE-ProRule" id="PRU00169"/>
    </source>
</evidence>
<comment type="function">
    <text evidence="2">May play the central regulatory role in sporulation. It may be an element of the effector pathway responsible for the activation of sporulation genes in response to nutritional stress. Spo0A may act in concert with spo0H (a sigma factor) to control the expression of some genes that are critical to the sporulation process.</text>
</comment>
<accession>A0A1Q9JI76</accession>
<dbReference type="Pfam" id="PF08664">
    <property type="entry name" value="YcbB"/>
    <property type="match status" value="1"/>
</dbReference>
<dbReference type="GO" id="GO:0000160">
    <property type="term" value="P:phosphorelay signal transduction system"/>
    <property type="evidence" value="ECO:0007669"/>
    <property type="project" value="InterPro"/>
</dbReference>
<dbReference type="EMBL" id="MJIE01000001">
    <property type="protein sequence ID" value="OLR55841.1"/>
    <property type="molecule type" value="Genomic_DNA"/>
</dbReference>
<keyword evidence="6" id="KW-1185">Reference proteome</keyword>
<evidence type="ECO:0000313" key="6">
    <source>
        <dbReference type="Proteomes" id="UP000187404"/>
    </source>
</evidence>
<gene>
    <name evidence="5" type="ORF">BHK98_07080</name>
</gene>
<comment type="caution">
    <text evidence="5">The sequence shown here is derived from an EMBL/GenBank/DDBJ whole genome shotgun (WGS) entry which is preliminary data.</text>
</comment>
<dbReference type="OrthoDB" id="9779069at2"/>
<evidence type="ECO:0000313" key="5">
    <source>
        <dbReference type="EMBL" id="OLR55841.1"/>
    </source>
</evidence>
<dbReference type="AlphaFoldDB" id="A0A1Q9JI76"/>
<dbReference type="InterPro" id="IPR001789">
    <property type="entry name" value="Sig_transdc_resp-reg_receiver"/>
</dbReference>
<evidence type="ECO:0000256" key="2">
    <source>
        <dbReference type="ARBA" id="ARBA00024867"/>
    </source>
</evidence>
<evidence type="ECO:0000259" key="4">
    <source>
        <dbReference type="PROSITE" id="PS50110"/>
    </source>
</evidence>
<dbReference type="Proteomes" id="UP000187404">
    <property type="component" value="Unassembled WGS sequence"/>
</dbReference>
<dbReference type="PANTHER" id="PTHR43228">
    <property type="entry name" value="TWO-COMPONENT RESPONSE REGULATOR"/>
    <property type="match status" value="1"/>
</dbReference>
<protein>
    <recommendedName>
        <fullName evidence="1">Stage 0 sporulation protein A homolog</fullName>
    </recommendedName>
</protein>
<dbReference type="PROSITE" id="PS50110">
    <property type="entry name" value="RESPONSE_REGULATORY"/>
    <property type="match status" value="1"/>
</dbReference>
<dbReference type="STRING" id="1261640.BHK98_07080"/>
<dbReference type="InterPro" id="IPR052048">
    <property type="entry name" value="ST_Response_Regulator"/>
</dbReference>
<name>A0A1Q9JI76_9FIRM</name>
<feature type="domain" description="Response regulatory" evidence="4">
    <location>
        <begin position="3"/>
        <end position="119"/>
    </location>
</feature>
<dbReference type="InterPro" id="IPR011006">
    <property type="entry name" value="CheY-like_superfamily"/>
</dbReference>
<dbReference type="Pfam" id="PF00072">
    <property type="entry name" value="Response_reg"/>
    <property type="match status" value="1"/>
</dbReference>
<dbReference type="PANTHER" id="PTHR43228:SF8">
    <property type="entry name" value="TRANSCRIPTIONAL REGULATORY PROTEIN GLNL"/>
    <property type="match status" value="1"/>
</dbReference>
<dbReference type="SUPFAM" id="SSF52172">
    <property type="entry name" value="CheY-like"/>
    <property type="match status" value="1"/>
</dbReference>